<dbReference type="SUPFAM" id="SSF53474">
    <property type="entry name" value="alpha/beta-Hydrolases"/>
    <property type="match status" value="1"/>
</dbReference>
<evidence type="ECO:0000259" key="1">
    <source>
        <dbReference type="Pfam" id="PF01738"/>
    </source>
</evidence>
<dbReference type="PANTHER" id="PTHR46623">
    <property type="entry name" value="CARBOXYMETHYLENEBUTENOLIDASE-RELATED"/>
    <property type="match status" value="1"/>
</dbReference>
<dbReference type="RefSeq" id="WP_260801681.1">
    <property type="nucleotide sequence ID" value="NZ_CATWAF010000005.1"/>
</dbReference>
<organism evidence="2 3">
    <name type="scientific">Ralstonia wenshanensis</name>
    <dbReference type="NCBI Taxonomy" id="2842456"/>
    <lineage>
        <taxon>Bacteria</taxon>
        <taxon>Pseudomonadati</taxon>
        <taxon>Pseudomonadota</taxon>
        <taxon>Betaproteobacteria</taxon>
        <taxon>Burkholderiales</taxon>
        <taxon>Burkholderiaceae</taxon>
        <taxon>Ralstonia</taxon>
    </lineage>
</organism>
<proteinExistence type="predicted"/>
<dbReference type="PANTHER" id="PTHR46623:SF6">
    <property type="entry name" value="ALPHA_BETA-HYDROLASES SUPERFAMILY PROTEIN"/>
    <property type="match status" value="1"/>
</dbReference>
<dbReference type="Pfam" id="PF01738">
    <property type="entry name" value="DLH"/>
    <property type="match status" value="1"/>
</dbReference>
<dbReference type="AlphaFoldDB" id="A0AAD2B5N5"/>
<gene>
    <name evidence="2" type="ORF">LMG18091_03779</name>
</gene>
<dbReference type="Proteomes" id="UP001189915">
    <property type="component" value="Unassembled WGS sequence"/>
</dbReference>
<sequence length="282" mass="30047">MTDHVKALPKLSHGVLATRLSAAAAPVEGTVIRTDGNGLLEGEFTVTSSDFDVPVYYAKPAAAGKTFPVVLVVSEVFGVHAHIADVCRRFAKRGYLAMAPDLFARLGDASAFASLADLMREVVSKTPDAQVIADLDAVTAIAGRLGGDSERVAVTGFCWGGRITWLYVAHSANVKAAVAWYGRLDGPVSSDSPVHPVALTRQLQAPVLGLYAGHDPVAPMEHVALMRSALEQGNANARSSRIDIYPDAGHAFFADYRESYREADALDGWSKCLAWFARHGVA</sequence>
<protein>
    <recommendedName>
        <fullName evidence="1">Dienelactone hydrolase domain-containing protein</fullName>
    </recommendedName>
</protein>
<dbReference type="GO" id="GO:0016787">
    <property type="term" value="F:hydrolase activity"/>
    <property type="evidence" value="ECO:0007669"/>
    <property type="project" value="InterPro"/>
</dbReference>
<evidence type="ECO:0000313" key="2">
    <source>
        <dbReference type="EMBL" id="CAJ0702823.1"/>
    </source>
</evidence>
<evidence type="ECO:0000313" key="3">
    <source>
        <dbReference type="Proteomes" id="UP001189915"/>
    </source>
</evidence>
<reference evidence="2 3" key="1">
    <citation type="submission" date="2023-07" db="EMBL/GenBank/DDBJ databases">
        <authorList>
            <person name="Peeters C."/>
        </authorList>
    </citation>
    <scope>NUCLEOTIDE SEQUENCE [LARGE SCALE GENOMIC DNA]</scope>
    <source>
        <strain evidence="2 3">LMG 18091</strain>
    </source>
</reference>
<dbReference type="InterPro" id="IPR029058">
    <property type="entry name" value="AB_hydrolase_fold"/>
</dbReference>
<dbReference type="Gene3D" id="3.40.50.1820">
    <property type="entry name" value="alpha/beta hydrolase"/>
    <property type="match status" value="1"/>
</dbReference>
<dbReference type="InterPro" id="IPR002925">
    <property type="entry name" value="Dienelactn_hydro"/>
</dbReference>
<feature type="domain" description="Dienelactone hydrolase" evidence="1">
    <location>
        <begin position="54"/>
        <end position="279"/>
    </location>
</feature>
<comment type="caution">
    <text evidence="2">The sequence shown here is derived from an EMBL/GenBank/DDBJ whole genome shotgun (WGS) entry which is preliminary data.</text>
</comment>
<dbReference type="EMBL" id="CATWAF010000005">
    <property type="protein sequence ID" value="CAJ0702823.1"/>
    <property type="molecule type" value="Genomic_DNA"/>
</dbReference>
<name>A0AAD2B5N5_9RALS</name>
<keyword evidence="3" id="KW-1185">Reference proteome</keyword>
<dbReference type="InterPro" id="IPR051049">
    <property type="entry name" value="Dienelactone_hydrolase-like"/>
</dbReference>
<accession>A0AAD2B5N5</accession>